<reference evidence="1" key="1">
    <citation type="submission" date="2020-03" db="EMBL/GenBank/DDBJ databases">
        <title>The deep terrestrial virosphere.</title>
        <authorList>
            <person name="Holmfeldt K."/>
            <person name="Nilsson E."/>
            <person name="Simone D."/>
            <person name="Lopez-Fernandez M."/>
            <person name="Wu X."/>
            <person name="de Brujin I."/>
            <person name="Lundin D."/>
            <person name="Andersson A."/>
            <person name="Bertilsson S."/>
            <person name="Dopson M."/>
        </authorList>
    </citation>
    <scope>NUCLEOTIDE SEQUENCE</scope>
    <source>
        <strain evidence="1">TM448A00302</strain>
    </source>
</reference>
<evidence type="ECO:0000313" key="1">
    <source>
        <dbReference type="EMBL" id="QJA46041.1"/>
    </source>
</evidence>
<protein>
    <submittedName>
        <fullName evidence="1">Uncharacterized protein</fullName>
    </submittedName>
</protein>
<sequence>MTDKIEVEFKDSIRISDGDKSFDTVRVYVTKQGKKLDVTLFGNGFYGGIHGMNEGGWEELKRGVDKLICEAKVWSEKCK</sequence>
<proteinExistence type="predicted"/>
<gene>
    <name evidence="1" type="ORF">TM448A00302_0049</name>
</gene>
<name>A0A6H1ZF42_9ZZZZ</name>
<dbReference type="AlphaFoldDB" id="A0A6H1ZF42"/>
<accession>A0A6H1ZF42</accession>
<organism evidence="1">
    <name type="scientific">viral metagenome</name>
    <dbReference type="NCBI Taxonomy" id="1070528"/>
    <lineage>
        <taxon>unclassified sequences</taxon>
        <taxon>metagenomes</taxon>
        <taxon>organismal metagenomes</taxon>
    </lineage>
</organism>
<dbReference type="EMBL" id="MT144001">
    <property type="protein sequence ID" value="QJA46041.1"/>
    <property type="molecule type" value="Genomic_DNA"/>
</dbReference>